<dbReference type="OrthoDB" id="2237472at2"/>
<dbReference type="Gene3D" id="3.40.50.1240">
    <property type="entry name" value="Phosphoglycerate mutase-like"/>
    <property type="match status" value="1"/>
</dbReference>
<sequence length="214" mass="23094">MMFTISKSITALVASVGLFTTFAMTAPAARADDKDIAQALRAGGLVLVVRHGATFPDKADTDPLNFDNIAAQRNLNDKGKALAKAFGDALRQAGVPVGKVYTSKYNRAYETAVIAGFKDIEKTADLTEGGLIVTPNENNRRAEAFRKMIAVAPTDHTNTILITHQPNIVAALGKDWFDVKEGETSIFRPADGGYKLVARVQMDEWPRIATVASK</sequence>
<dbReference type="CDD" id="cd07040">
    <property type="entry name" value="HP"/>
    <property type="match status" value="1"/>
</dbReference>
<evidence type="ECO:0000313" key="3">
    <source>
        <dbReference type="Proteomes" id="UP000184096"/>
    </source>
</evidence>
<dbReference type="Pfam" id="PF00300">
    <property type="entry name" value="His_Phos_1"/>
    <property type="match status" value="1"/>
</dbReference>
<accession>A0A1M7U1U2</accession>
<dbReference type="InterPro" id="IPR013078">
    <property type="entry name" value="His_Pase_superF_clade-1"/>
</dbReference>
<proteinExistence type="predicted"/>
<feature type="chain" id="PRO_5009929585" evidence="1">
    <location>
        <begin position="26"/>
        <end position="214"/>
    </location>
</feature>
<reference evidence="3" key="1">
    <citation type="submission" date="2016-11" db="EMBL/GenBank/DDBJ databases">
        <authorList>
            <person name="Varghese N."/>
            <person name="Submissions S."/>
        </authorList>
    </citation>
    <scope>NUCLEOTIDE SEQUENCE [LARGE SCALE GENOMIC DNA]</scope>
    <source>
        <strain evidence="3">GAS401</strain>
    </source>
</reference>
<dbReference type="Proteomes" id="UP000184096">
    <property type="component" value="Chromosome I"/>
</dbReference>
<organism evidence="2 3">
    <name type="scientific">Bradyrhizobium erythrophlei</name>
    <dbReference type="NCBI Taxonomy" id="1437360"/>
    <lineage>
        <taxon>Bacteria</taxon>
        <taxon>Pseudomonadati</taxon>
        <taxon>Pseudomonadota</taxon>
        <taxon>Alphaproteobacteria</taxon>
        <taxon>Hyphomicrobiales</taxon>
        <taxon>Nitrobacteraceae</taxon>
        <taxon>Bradyrhizobium</taxon>
    </lineage>
</organism>
<gene>
    <name evidence="2" type="ORF">SAMN05444170_3359</name>
</gene>
<protein>
    <submittedName>
        <fullName evidence="2">Histidine phosphatase superfamily (Branch 1)</fullName>
    </submittedName>
</protein>
<evidence type="ECO:0000256" key="1">
    <source>
        <dbReference type="SAM" id="SignalP"/>
    </source>
</evidence>
<name>A0A1M7U1U2_9BRAD</name>
<evidence type="ECO:0000313" key="2">
    <source>
        <dbReference type="EMBL" id="SHN77032.1"/>
    </source>
</evidence>
<feature type="signal peptide" evidence="1">
    <location>
        <begin position="1"/>
        <end position="25"/>
    </location>
</feature>
<dbReference type="AlphaFoldDB" id="A0A1M7U1U2"/>
<dbReference type="InterPro" id="IPR029033">
    <property type="entry name" value="His_PPase_superfam"/>
</dbReference>
<dbReference type="SUPFAM" id="SSF53254">
    <property type="entry name" value="Phosphoglycerate mutase-like"/>
    <property type="match status" value="1"/>
</dbReference>
<dbReference type="EMBL" id="LT670849">
    <property type="protein sequence ID" value="SHN77032.1"/>
    <property type="molecule type" value="Genomic_DNA"/>
</dbReference>
<keyword evidence="1" id="KW-0732">Signal</keyword>
<keyword evidence="3" id="KW-1185">Reference proteome</keyword>